<accession>A0ABU4AJ51</accession>
<evidence type="ECO:0000313" key="2">
    <source>
        <dbReference type="EMBL" id="MDV6226268.1"/>
    </source>
</evidence>
<feature type="domain" description="Uracil-DNA glycosylase-like" evidence="1">
    <location>
        <begin position="86"/>
        <end position="208"/>
    </location>
</feature>
<name>A0ABU4AJ51_9HYPH</name>
<organism evidence="2 3">
    <name type="scientific">Nitratireductor aquimarinus</name>
    <dbReference type="NCBI Taxonomy" id="889300"/>
    <lineage>
        <taxon>Bacteria</taxon>
        <taxon>Pseudomonadati</taxon>
        <taxon>Pseudomonadota</taxon>
        <taxon>Alphaproteobacteria</taxon>
        <taxon>Hyphomicrobiales</taxon>
        <taxon>Phyllobacteriaceae</taxon>
        <taxon>Nitratireductor</taxon>
    </lineage>
</organism>
<keyword evidence="3" id="KW-1185">Reference proteome</keyword>
<dbReference type="RefSeq" id="WP_317560958.1">
    <property type="nucleotide sequence ID" value="NZ_JAWLIP010000003.1"/>
</dbReference>
<protein>
    <recommendedName>
        <fullName evidence="1">Uracil-DNA glycosylase-like domain-containing protein</fullName>
    </recommendedName>
</protein>
<dbReference type="EMBL" id="JAWLIP010000003">
    <property type="protein sequence ID" value="MDV6226268.1"/>
    <property type="molecule type" value="Genomic_DNA"/>
</dbReference>
<evidence type="ECO:0000313" key="3">
    <source>
        <dbReference type="Proteomes" id="UP001185659"/>
    </source>
</evidence>
<dbReference type="Proteomes" id="UP001185659">
    <property type="component" value="Unassembled WGS sequence"/>
</dbReference>
<sequence length="243" mass="27633">MHICQPEIYETIIPTQTNLFRESFLRRTSDFFRRQFVGQEPDSHRDWPTILRDDCCFEQARNLPALCAGYDQPITFSPDNWNGCFVTFVSQDPLRKPRREGQRFSVASPWGFSAPSMRKKAGNLKIWPVIEGLCERGYGVYLTDAAKLYFHDANHLKFTSTVDLEKEALRREMQAIDAACVVALGRRAEKDLMGFGIPCVFHPHPAAYPSTIQKHYGIEHVTSSAVANAMLLDILDDLGTRSC</sequence>
<evidence type="ECO:0000259" key="1">
    <source>
        <dbReference type="Pfam" id="PF03167"/>
    </source>
</evidence>
<comment type="caution">
    <text evidence="2">The sequence shown here is derived from an EMBL/GenBank/DDBJ whole genome shotgun (WGS) entry which is preliminary data.</text>
</comment>
<dbReference type="Pfam" id="PF03167">
    <property type="entry name" value="UDG"/>
    <property type="match status" value="1"/>
</dbReference>
<gene>
    <name evidence="2" type="ORF">R2G56_08220</name>
</gene>
<dbReference type="InterPro" id="IPR005122">
    <property type="entry name" value="Uracil-DNA_glycosylase-like"/>
</dbReference>
<dbReference type="SUPFAM" id="SSF52141">
    <property type="entry name" value="Uracil-DNA glycosylase-like"/>
    <property type="match status" value="1"/>
</dbReference>
<reference evidence="2 3" key="1">
    <citation type="submission" date="2023-10" db="EMBL/GenBank/DDBJ databases">
        <authorList>
            <person name="Venkata Ramana C."/>
            <person name="Sasikala C."/>
            <person name="Dhurka M."/>
        </authorList>
    </citation>
    <scope>NUCLEOTIDE SEQUENCE [LARGE SCALE GENOMIC DNA]</scope>
    <source>
        <strain evidence="2 3">KCTC 32151</strain>
    </source>
</reference>
<proteinExistence type="predicted"/>
<dbReference type="InterPro" id="IPR036895">
    <property type="entry name" value="Uracil-DNA_glycosylase-like_sf"/>
</dbReference>